<dbReference type="Gene3D" id="3.40.50.1460">
    <property type="match status" value="1"/>
</dbReference>
<proteinExistence type="predicted"/>
<feature type="compositionally biased region" description="Basic and acidic residues" evidence="1">
    <location>
        <begin position="374"/>
        <end position="385"/>
    </location>
</feature>
<dbReference type="Gene3D" id="3.90.1580.10">
    <property type="entry name" value="paralog of FGE (formylglycine-generating enzyme)"/>
    <property type="match status" value="1"/>
</dbReference>
<sequence length="399" mass="43273">MRCTQMVFQIWRQLVLIAIGMLIGCGQGWAAAPEKRVALVIGNNDYRTVTKLDKATNDAKAVGRELTRLGFEVISVSNVSQKRMNQVINEFSQKVSGGGVGVFFFAGHGMQINNQNFLLPVDFELPNDANDVADQSISLQSIQDKLADAKARFSLLVIDACRDNPLPKKAGRSLAVSRGLAAPSAPNGQVVLFSAGAHQQALDKLSDDDNNPNGLFTREFIPLISTPGLSVTDALKRVRSSVTRKAKAIGHEQNPALYDQTDGDFFFVAGAAPGNTKAAPQTETIQRIDPMAVELSFWESIKGSDNNEDFRAYLNKYPDGQFIELAQSRLRRAFNSGDKSGGTTRGSAGKEDCADCPEMVDIPPGEFLMGAARNEVDSGDHERPRHSVKNSECLCGQPP</sequence>
<dbReference type="PROSITE" id="PS51257">
    <property type="entry name" value="PROKAR_LIPOPROTEIN"/>
    <property type="match status" value="1"/>
</dbReference>
<comment type="caution">
    <text evidence="3">The sequence shown here is derived from an EMBL/GenBank/DDBJ whole genome shotgun (WGS) entry which is preliminary data.</text>
</comment>
<dbReference type="EMBL" id="JADJMS010000006">
    <property type="protein sequence ID" value="MBK7414080.1"/>
    <property type="molecule type" value="Genomic_DNA"/>
</dbReference>
<dbReference type="Proteomes" id="UP000739411">
    <property type="component" value="Unassembled WGS sequence"/>
</dbReference>
<dbReference type="InterPro" id="IPR011600">
    <property type="entry name" value="Pept_C14_caspase"/>
</dbReference>
<dbReference type="InterPro" id="IPR042095">
    <property type="entry name" value="SUMF_sf"/>
</dbReference>
<feature type="region of interest" description="Disordered" evidence="1">
    <location>
        <begin position="334"/>
        <end position="399"/>
    </location>
</feature>
<organism evidence="3 4">
    <name type="scientific">Candidatus Dechloromonas phosphorivorans</name>
    <dbReference type="NCBI Taxonomy" id="2899244"/>
    <lineage>
        <taxon>Bacteria</taxon>
        <taxon>Pseudomonadati</taxon>
        <taxon>Pseudomonadota</taxon>
        <taxon>Betaproteobacteria</taxon>
        <taxon>Rhodocyclales</taxon>
        <taxon>Azonexaceae</taxon>
        <taxon>Dechloromonas</taxon>
    </lineage>
</organism>
<dbReference type="Pfam" id="PF00656">
    <property type="entry name" value="Peptidase_C14"/>
    <property type="match status" value="1"/>
</dbReference>
<dbReference type="SUPFAM" id="SSF52129">
    <property type="entry name" value="Caspase-like"/>
    <property type="match status" value="1"/>
</dbReference>
<dbReference type="InterPro" id="IPR029030">
    <property type="entry name" value="Caspase-like_dom_sf"/>
</dbReference>
<reference evidence="3 4" key="1">
    <citation type="submission" date="2020-10" db="EMBL/GenBank/DDBJ databases">
        <title>Connecting structure to function with the recovery of over 1000 high-quality activated sludge metagenome-assembled genomes encoding full-length rRNA genes using long-read sequencing.</title>
        <authorList>
            <person name="Singleton C.M."/>
            <person name="Petriglieri F."/>
            <person name="Kristensen J.M."/>
            <person name="Kirkegaard R.H."/>
            <person name="Michaelsen T.Y."/>
            <person name="Andersen M.H."/>
            <person name="Karst S.M."/>
            <person name="Dueholm M.S."/>
            <person name="Nielsen P.H."/>
            <person name="Albertsen M."/>
        </authorList>
    </citation>
    <scope>NUCLEOTIDE SEQUENCE [LARGE SCALE GENOMIC DNA]</scope>
    <source>
        <strain evidence="3">EsbW_18-Q3-R4-48_BATAC.463</strain>
    </source>
</reference>
<name>A0A935N1S5_9RHOO</name>
<dbReference type="PANTHER" id="PTHR22576">
    <property type="entry name" value="MUCOSA ASSOCIATED LYMPHOID TISSUE LYMPHOMA TRANSLOCATION PROTEIN 1/PARACASPASE"/>
    <property type="match status" value="1"/>
</dbReference>
<gene>
    <name evidence="3" type="ORF">IPJ38_02135</name>
</gene>
<protein>
    <submittedName>
        <fullName evidence="3">Caspase family protein</fullName>
    </submittedName>
</protein>
<dbReference type="GO" id="GO:0004197">
    <property type="term" value="F:cysteine-type endopeptidase activity"/>
    <property type="evidence" value="ECO:0007669"/>
    <property type="project" value="InterPro"/>
</dbReference>
<evidence type="ECO:0000259" key="2">
    <source>
        <dbReference type="PROSITE" id="PS50208"/>
    </source>
</evidence>
<dbReference type="PROSITE" id="PS50208">
    <property type="entry name" value="CASPASE_P20"/>
    <property type="match status" value="1"/>
</dbReference>
<dbReference type="AlphaFoldDB" id="A0A935N1S5"/>
<dbReference type="GO" id="GO:0006508">
    <property type="term" value="P:proteolysis"/>
    <property type="evidence" value="ECO:0007669"/>
    <property type="project" value="InterPro"/>
</dbReference>
<feature type="domain" description="Caspase family p20" evidence="2">
    <location>
        <begin position="34"/>
        <end position="165"/>
    </location>
</feature>
<dbReference type="InterPro" id="IPR001309">
    <property type="entry name" value="Pept_C14_p20"/>
</dbReference>
<evidence type="ECO:0000313" key="4">
    <source>
        <dbReference type="Proteomes" id="UP000739411"/>
    </source>
</evidence>
<dbReference type="InterPro" id="IPR052039">
    <property type="entry name" value="Caspase-related_regulators"/>
</dbReference>
<accession>A0A935N1S5</accession>
<evidence type="ECO:0000256" key="1">
    <source>
        <dbReference type="SAM" id="MobiDB-lite"/>
    </source>
</evidence>
<evidence type="ECO:0000313" key="3">
    <source>
        <dbReference type="EMBL" id="MBK7414080.1"/>
    </source>
</evidence>
<dbReference type="PANTHER" id="PTHR22576:SF37">
    <property type="entry name" value="MUCOSA-ASSOCIATED LYMPHOID TISSUE LYMPHOMA TRANSLOCATION PROTEIN 1"/>
    <property type="match status" value="1"/>
</dbReference>